<dbReference type="EMBL" id="JBBPEH010000008">
    <property type="protein sequence ID" value="KAK7534922.1"/>
    <property type="molecule type" value="Genomic_DNA"/>
</dbReference>
<proteinExistence type="predicted"/>
<name>A0ABR1LI77_9PEZI</name>
<keyword evidence="3" id="KW-1185">Reference proteome</keyword>
<feature type="region of interest" description="Disordered" evidence="1">
    <location>
        <begin position="174"/>
        <end position="234"/>
    </location>
</feature>
<evidence type="ECO:0000313" key="3">
    <source>
        <dbReference type="Proteomes" id="UP001360953"/>
    </source>
</evidence>
<dbReference type="GeneID" id="92029080"/>
<organism evidence="2 3">
    <name type="scientific">Phyllosticta citribraziliensis</name>
    <dbReference type="NCBI Taxonomy" id="989973"/>
    <lineage>
        <taxon>Eukaryota</taxon>
        <taxon>Fungi</taxon>
        <taxon>Dikarya</taxon>
        <taxon>Ascomycota</taxon>
        <taxon>Pezizomycotina</taxon>
        <taxon>Dothideomycetes</taxon>
        <taxon>Dothideomycetes incertae sedis</taxon>
        <taxon>Botryosphaeriales</taxon>
        <taxon>Phyllostictaceae</taxon>
        <taxon>Phyllosticta</taxon>
    </lineage>
</organism>
<reference evidence="2 3" key="1">
    <citation type="submission" date="2024-04" db="EMBL/GenBank/DDBJ databases">
        <title>Phyllosticta paracitricarpa is synonymous to the EU quarantine fungus P. citricarpa based on phylogenomic analyses.</title>
        <authorList>
            <consortium name="Lawrence Berkeley National Laboratory"/>
            <person name="Van ingen-buijs V.A."/>
            <person name="Van westerhoven A.C."/>
            <person name="Haridas S."/>
            <person name="Skiadas P."/>
            <person name="Martin F."/>
            <person name="Groenewald J.Z."/>
            <person name="Crous P.W."/>
            <person name="Seidl M.F."/>
        </authorList>
    </citation>
    <scope>NUCLEOTIDE SEQUENCE [LARGE SCALE GENOMIC DNA]</scope>
    <source>
        <strain evidence="2 3">CPC 17464</strain>
    </source>
</reference>
<dbReference type="Proteomes" id="UP001360953">
    <property type="component" value="Unassembled WGS sequence"/>
</dbReference>
<evidence type="ECO:0000256" key="1">
    <source>
        <dbReference type="SAM" id="MobiDB-lite"/>
    </source>
</evidence>
<protein>
    <submittedName>
        <fullName evidence="2">Uncharacterized protein</fullName>
    </submittedName>
</protein>
<feature type="compositionally biased region" description="Low complexity" evidence="1">
    <location>
        <begin position="188"/>
        <end position="226"/>
    </location>
</feature>
<sequence length="234" mass="25303">MKVLASGMRRAGRSRPVLSLPQLTGSSGTGTGTCTARLVFSLSVVFSLSASIESLYPTVHIISAATTNYFAFSPFRLFTLSAVLLPLSAHLPKRLFLPERFTLASYSPACSTLHRPYLFAPLSCSPPKQASKCRNHYSAQLCITRHQPPRSTHHLHIYSNFDVWNSQLKVRPNATKAQTCPAPPRLPLPVARRPSPSPSPNQSRRAASAAPAATASAPAVSCPAPSCNRRRTDT</sequence>
<dbReference type="RefSeq" id="XP_066653647.1">
    <property type="nucleotide sequence ID" value="XM_066796174.1"/>
</dbReference>
<accession>A0ABR1LI77</accession>
<gene>
    <name evidence="2" type="ORF">J3D65DRAFT_428833</name>
</gene>
<comment type="caution">
    <text evidence="2">The sequence shown here is derived from an EMBL/GenBank/DDBJ whole genome shotgun (WGS) entry which is preliminary data.</text>
</comment>
<evidence type="ECO:0000313" key="2">
    <source>
        <dbReference type="EMBL" id="KAK7534922.1"/>
    </source>
</evidence>